<feature type="transmembrane region" description="Helical" evidence="5">
    <location>
        <begin position="79"/>
        <end position="102"/>
    </location>
</feature>
<accession>A0A1Q2MES5</accession>
<dbReference type="STRING" id="1851148.SMSP2_01571"/>
<dbReference type="EMBL" id="CP019646">
    <property type="protein sequence ID" value="AQQ71205.1"/>
    <property type="molecule type" value="Genomic_DNA"/>
</dbReference>
<evidence type="ECO:0000256" key="1">
    <source>
        <dbReference type="ARBA" id="ARBA00004141"/>
    </source>
</evidence>
<dbReference type="PANTHER" id="PTHR43066:SF11">
    <property type="entry name" value="PEPTIDASE S54 RHOMBOID DOMAIN-CONTAINING PROTEIN"/>
    <property type="match status" value="1"/>
</dbReference>
<organism evidence="7 8">
    <name type="scientific">Limihaloglobus sulfuriphilus</name>
    <dbReference type="NCBI Taxonomy" id="1851148"/>
    <lineage>
        <taxon>Bacteria</taxon>
        <taxon>Pseudomonadati</taxon>
        <taxon>Planctomycetota</taxon>
        <taxon>Phycisphaerae</taxon>
        <taxon>Sedimentisphaerales</taxon>
        <taxon>Sedimentisphaeraceae</taxon>
        <taxon>Limihaloglobus</taxon>
    </lineage>
</organism>
<keyword evidence="4 5" id="KW-0472">Membrane</keyword>
<evidence type="ECO:0000313" key="8">
    <source>
        <dbReference type="Proteomes" id="UP000188181"/>
    </source>
</evidence>
<keyword evidence="8" id="KW-1185">Reference proteome</keyword>
<dbReference type="InterPro" id="IPR022764">
    <property type="entry name" value="Peptidase_S54_rhomboid_dom"/>
</dbReference>
<dbReference type="OrthoDB" id="9813074at2"/>
<dbReference type="PANTHER" id="PTHR43066">
    <property type="entry name" value="RHOMBOID-RELATED PROTEIN"/>
    <property type="match status" value="1"/>
</dbReference>
<keyword evidence="7" id="KW-0378">Hydrolase</keyword>
<feature type="domain" description="Peptidase S54 rhomboid" evidence="6">
    <location>
        <begin position="77"/>
        <end position="218"/>
    </location>
</feature>
<feature type="transmembrane region" description="Helical" evidence="5">
    <location>
        <begin position="114"/>
        <end position="132"/>
    </location>
</feature>
<dbReference type="GO" id="GO:0004252">
    <property type="term" value="F:serine-type endopeptidase activity"/>
    <property type="evidence" value="ECO:0007669"/>
    <property type="project" value="InterPro"/>
</dbReference>
<evidence type="ECO:0000313" key="7">
    <source>
        <dbReference type="EMBL" id="AQQ71205.1"/>
    </source>
</evidence>
<evidence type="ECO:0000256" key="3">
    <source>
        <dbReference type="ARBA" id="ARBA00022989"/>
    </source>
</evidence>
<dbReference type="Proteomes" id="UP000188181">
    <property type="component" value="Chromosome"/>
</dbReference>
<dbReference type="Gene3D" id="1.20.1540.10">
    <property type="entry name" value="Rhomboid-like"/>
    <property type="match status" value="1"/>
</dbReference>
<dbReference type="Pfam" id="PF01694">
    <property type="entry name" value="Rhomboid"/>
    <property type="match status" value="1"/>
</dbReference>
<dbReference type="KEGG" id="pbas:SMSP2_01571"/>
<dbReference type="SUPFAM" id="SSF48452">
    <property type="entry name" value="TPR-like"/>
    <property type="match status" value="1"/>
</dbReference>
<dbReference type="InterPro" id="IPR035952">
    <property type="entry name" value="Rhomboid-like_sf"/>
</dbReference>
<keyword evidence="2 5" id="KW-0812">Transmembrane</keyword>
<keyword evidence="3 5" id="KW-1133">Transmembrane helix</keyword>
<feature type="transmembrane region" description="Helical" evidence="5">
    <location>
        <begin position="162"/>
        <end position="186"/>
    </location>
</feature>
<protein>
    <submittedName>
        <fullName evidence="7">Rhomboid protease GlpG</fullName>
        <ecNumber evidence="7">3.4.21.105</ecNumber>
    </submittedName>
</protein>
<dbReference type="GO" id="GO:0006508">
    <property type="term" value="P:proteolysis"/>
    <property type="evidence" value="ECO:0007669"/>
    <property type="project" value="UniProtKB-KW"/>
</dbReference>
<evidence type="ECO:0000256" key="2">
    <source>
        <dbReference type="ARBA" id="ARBA00022692"/>
    </source>
</evidence>
<dbReference type="SUPFAM" id="SSF144091">
    <property type="entry name" value="Rhomboid-like"/>
    <property type="match status" value="1"/>
</dbReference>
<proteinExistence type="predicted"/>
<feature type="transmembrane region" description="Helical" evidence="5">
    <location>
        <begin position="138"/>
        <end position="155"/>
    </location>
</feature>
<gene>
    <name evidence="7" type="primary">glpG</name>
    <name evidence="7" type="ORF">SMSP2_01571</name>
</gene>
<dbReference type="RefSeq" id="WP_146683405.1">
    <property type="nucleotide sequence ID" value="NZ_CP019646.1"/>
</dbReference>
<evidence type="ECO:0000256" key="5">
    <source>
        <dbReference type="SAM" id="Phobius"/>
    </source>
</evidence>
<feature type="transmembrane region" description="Helical" evidence="5">
    <location>
        <begin position="206"/>
        <end position="232"/>
    </location>
</feature>
<feature type="transmembrane region" description="Helical" evidence="5">
    <location>
        <begin position="15"/>
        <end position="33"/>
    </location>
</feature>
<dbReference type="GO" id="GO:0016020">
    <property type="term" value="C:membrane"/>
    <property type="evidence" value="ECO:0007669"/>
    <property type="project" value="UniProtKB-SubCell"/>
</dbReference>
<comment type="subcellular location">
    <subcellularLocation>
        <location evidence="1">Membrane</location>
        <topology evidence="1">Multi-pass membrane protein</topology>
    </subcellularLocation>
</comment>
<dbReference type="EC" id="3.4.21.105" evidence="7"/>
<sequence length="412" mass="46867">MLPIGTNIKLTTRPTANYVLIAINIVIFLLSYSPHLEVVRVPHPEYENLYYNQTVKQPLREWAQPFRFDPENFRPAGLIGYQFLHANFMHILGNMYFLYFFGNAVNSRLGHKKYVIFYLIGGVIAGLGHALFSNSPVIGASGAVAAVTGAFLALFPKALVQVVYWFIFIGSIEIPAIWFIGLKLIFLDNILASQYYATNVAYDAHLAGYAAGILGILAMLHFKVISGSHFDLYSMIDRKRRRLEYKKAADEYNPFTGNTADGKGTAFKGFKNAKDAEFEDKNSENDNDSSIDQLRLKISAEMTMGNRSRAGELYEKLIKRDSAQIMPLRCQLDLANQLMSDSKWETAADAYLKLTLHHPTYEHIEQIHLMLGILYSRYLDKPQQAKEYLRKSLEKLHDEKQIELCKAELEKL</sequence>
<dbReference type="InterPro" id="IPR011990">
    <property type="entry name" value="TPR-like_helical_dom_sf"/>
</dbReference>
<keyword evidence="7" id="KW-0645">Protease</keyword>
<dbReference type="Gene3D" id="1.25.40.10">
    <property type="entry name" value="Tetratricopeptide repeat domain"/>
    <property type="match status" value="1"/>
</dbReference>
<dbReference type="AlphaFoldDB" id="A0A1Q2MES5"/>
<reference evidence="8" key="1">
    <citation type="submission" date="2017-02" db="EMBL/GenBank/DDBJ databases">
        <title>Comparative genomics and description of representatives of a novel lineage of planctomycetes thriving in anoxic sediments.</title>
        <authorList>
            <person name="Spring S."/>
            <person name="Bunk B."/>
            <person name="Sproer C."/>
        </authorList>
    </citation>
    <scope>NUCLEOTIDE SEQUENCE [LARGE SCALE GENOMIC DNA]</scope>
    <source>
        <strain evidence="8">SM-Chi-D1</strain>
    </source>
</reference>
<evidence type="ECO:0000259" key="6">
    <source>
        <dbReference type="Pfam" id="PF01694"/>
    </source>
</evidence>
<name>A0A1Q2MES5_9BACT</name>
<evidence type="ECO:0000256" key="4">
    <source>
        <dbReference type="ARBA" id="ARBA00023136"/>
    </source>
</evidence>